<keyword evidence="3" id="KW-0378">Hydrolase</keyword>
<dbReference type="CDD" id="cd22356">
    <property type="entry name" value="Sau3AI_N-like"/>
    <property type="match status" value="1"/>
</dbReference>
<evidence type="ECO:0000313" key="5">
    <source>
        <dbReference type="EMBL" id="RGI83818.1"/>
    </source>
</evidence>
<evidence type="ECO:0000313" key="6">
    <source>
        <dbReference type="Proteomes" id="UP000260664"/>
    </source>
</evidence>
<protein>
    <submittedName>
        <fullName evidence="5">Restriction endonuclease</fullName>
    </submittedName>
</protein>
<dbReference type="RefSeq" id="WP_117495256.1">
    <property type="nucleotide sequence ID" value="NZ_QSOI01000010.1"/>
</dbReference>
<organism evidence="5 6">
    <name type="scientific">Dorea formicigenerans</name>
    <dbReference type="NCBI Taxonomy" id="39486"/>
    <lineage>
        <taxon>Bacteria</taxon>
        <taxon>Bacillati</taxon>
        <taxon>Bacillota</taxon>
        <taxon>Clostridia</taxon>
        <taxon>Lachnospirales</taxon>
        <taxon>Lachnospiraceae</taxon>
        <taxon>Dorea</taxon>
    </lineage>
</organism>
<dbReference type="CDD" id="cd22355">
    <property type="entry name" value="Sau3AI_C"/>
    <property type="match status" value="1"/>
</dbReference>
<dbReference type="SUPFAM" id="SSF52980">
    <property type="entry name" value="Restriction endonuclease-like"/>
    <property type="match status" value="2"/>
</dbReference>
<feature type="domain" description="DNA mismatch repair MutH/Type II restriction enzyme Sau3AI" evidence="4">
    <location>
        <begin position="72"/>
        <end position="173"/>
    </location>
</feature>
<reference evidence="5 6" key="1">
    <citation type="submission" date="2018-08" db="EMBL/GenBank/DDBJ databases">
        <title>A genome reference for cultivated species of the human gut microbiota.</title>
        <authorList>
            <person name="Zou Y."/>
            <person name="Xue W."/>
            <person name="Luo G."/>
        </authorList>
    </citation>
    <scope>NUCLEOTIDE SEQUENCE [LARGE SCALE GENOMIC DNA]</scope>
    <source>
        <strain evidence="5 6">TM09-19AC</strain>
    </source>
</reference>
<dbReference type="Gene3D" id="3.40.600.10">
    <property type="entry name" value="DNA mismatch repair MutH/Restriction endonuclease, type II"/>
    <property type="match status" value="2"/>
</dbReference>
<proteinExistence type="predicted"/>
<evidence type="ECO:0000256" key="3">
    <source>
        <dbReference type="ARBA" id="ARBA00022801"/>
    </source>
</evidence>
<keyword evidence="1" id="KW-0540">Nuclease</keyword>
<gene>
    <name evidence="5" type="ORF">DXD84_09370</name>
</gene>
<dbReference type="InterPro" id="IPR037057">
    <property type="entry name" value="DNA_rep_MutH/T2_RE_sf"/>
</dbReference>
<keyword evidence="2 5" id="KW-0255">Endonuclease</keyword>
<dbReference type="Pfam" id="PF02976">
    <property type="entry name" value="MutH"/>
    <property type="match status" value="1"/>
</dbReference>
<dbReference type="InterPro" id="IPR011335">
    <property type="entry name" value="Restrct_endonuc-II-like"/>
</dbReference>
<dbReference type="GO" id="GO:0003677">
    <property type="term" value="F:DNA binding"/>
    <property type="evidence" value="ECO:0007669"/>
    <property type="project" value="InterPro"/>
</dbReference>
<dbReference type="GO" id="GO:0004519">
    <property type="term" value="F:endonuclease activity"/>
    <property type="evidence" value="ECO:0007669"/>
    <property type="project" value="UniProtKB-KW"/>
</dbReference>
<dbReference type="SMART" id="SM00927">
    <property type="entry name" value="MutH"/>
    <property type="match status" value="1"/>
</dbReference>
<dbReference type="Proteomes" id="UP000260664">
    <property type="component" value="Unassembled WGS sequence"/>
</dbReference>
<evidence type="ECO:0000256" key="2">
    <source>
        <dbReference type="ARBA" id="ARBA00022759"/>
    </source>
</evidence>
<sequence length="475" mass="55711">MGYLLEYDETNPISIETYGKRLIGKTFQDICDEDDMRKAAVVRETENYEVKHENKKRKGGLGELVEERYFHYQSNNDARPDFDKAGVELKVTPYKINKNGSISAKERLILTMIDYCSVVNESFEESHMWAKARLILLVYYLYRQEIKNRLDYKIDYVQLFSPPEEDMKIIEHDFNVIKDKICAGKAHELSEGDTLYLGAATKAATSEDRREQPFSDELAKPRAFAFKNSYMTYVLNNYIVPGKKTYESIVEGNIEESFEDYVVKKIDEHCGSSELELCYKYEVNIDKKPKDLGAILAYRMLGIKSNKAEEFVKANVVVKTIRVENNNKIKEHMSFPIFRFKELVEKDWENSTFGNYLRETRFLFVVYKFDENGELRLRGAQFWNMPYEDLEGNVRKVWKETKQILIDGLEVEKVNGKNYNNFPKASDNPICHVRPHARNAQDVDELPDGRMFPKQCFWLNKEYILSQLDENFLEE</sequence>
<comment type="caution">
    <text evidence="5">The sequence shown here is derived from an EMBL/GenBank/DDBJ whole genome shotgun (WGS) entry which is preliminary data.</text>
</comment>
<dbReference type="EMBL" id="QSOI01000010">
    <property type="protein sequence ID" value="RGI83818.1"/>
    <property type="molecule type" value="Genomic_DNA"/>
</dbReference>
<name>A0A3E4F4P0_9FIRM</name>
<dbReference type="NCBIfam" id="NF040973">
    <property type="entry name" value="restrict_Sau3AI"/>
    <property type="match status" value="1"/>
</dbReference>
<dbReference type="AlphaFoldDB" id="A0A3E4F4P0"/>
<dbReference type="GO" id="GO:0016787">
    <property type="term" value="F:hydrolase activity"/>
    <property type="evidence" value="ECO:0007669"/>
    <property type="project" value="UniProtKB-KW"/>
</dbReference>
<evidence type="ECO:0000256" key="1">
    <source>
        <dbReference type="ARBA" id="ARBA00022722"/>
    </source>
</evidence>
<dbReference type="InterPro" id="IPR011337">
    <property type="entry name" value="DNA_rep_MutH/RE_typeII_Sau3AI"/>
</dbReference>
<evidence type="ECO:0000259" key="4">
    <source>
        <dbReference type="SMART" id="SM00927"/>
    </source>
</evidence>
<accession>A0A3E4F4P0</accession>